<evidence type="ECO:0000313" key="2">
    <source>
        <dbReference type="EMBL" id="EIW81516.1"/>
    </source>
</evidence>
<dbReference type="PANTHER" id="PTHR33096:SF1">
    <property type="entry name" value="CXC1-LIKE CYSTEINE CLUSTER ASSOCIATED WITH KDZ TRANSPOSASES DOMAIN-CONTAINING PROTEIN"/>
    <property type="match status" value="1"/>
</dbReference>
<evidence type="ECO:0000256" key="1">
    <source>
        <dbReference type="SAM" id="MobiDB-lite"/>
    </source>
</evidence>
<dbReference type="Proteomes" id="UP000053558">
    <property type="component" value="Unassembled WGS sequence"/>
</dbReference>
<dbReference type="KEGG" id="cput:CONPUDRAFT_90395"/>
<evidence type="ECO:0000313" key="3">
    <source>
        <dbReference type="Proteomes" id="UP000053558"/>
    </source>
</evidence>
<feature type="region of interest" description="Disordered" evidence="1">
    <location>
        <begin position="715"/>
        <end position="750"/>
    </location>
</feature>
<dbReference type="OMA" id="RYLHECE"/>
<dbReference type="GeneID" id="19211388"/>
<protein>
    <recommendedName>
        <fullName evidence="4">CxC1-like cysteine cluster associated with KDZ transposases domain-containing protein</fullName>
    </recommendedName>
</protein>
<dbReference type="EMBL" id="JH711578">
    <property type="protein sequence ID" value="EIW81516.1"/>
    <property type="molecule type" value="Genomic_DNA"/>
</dbReference>
<proteinExistence type="predicted"/>
<feature type="compositionally biased region" description="Acidic residues" evidence="1">
    <location>
        <begin position="728"/>
        <end position="750"/>
    </location>
</feature>
<dbReference type="OrthoDB" id="3246730at2759"/>
<organism evidence="2 3">
    <name type="scientific">Coniophora puteana (strain RWD-64-598)</name>
    <name type="common">Brown rot fungus</name>
    <dbReference type="NCBI Taxonomy" id="741705"/>
    <lineage>
        <taxon>Eukaryota</taxon>
        <taxon>Fungi</taxon>
        <taxon>Dikarya</taxon>
        <taxon>Basidiomycota</taxon>
        <taxon>Agaricomycotina</taxon>
        <taxon>Agaricomycetes</taxon>
        <taxon>Agaricomycetidae</taxon>
        <taxon>Boletales</taxon>
        <taxon>Coniophorineae</taxon>
        <taxon>Coniophoraceae</taxon>
        <taxon>Coniophora</taxon>
    </lineage>
</organism>
<dbReference type="RefSeq" id="XP_007768833.1">
    <property type="nucleotide sequence ID" value="XM_007770643.1"/>
</dbReference>
<gene>
    <name evidence="2" type="ORF">CONPUDRAFT_90395</name>
</gene>
<keyword evidence="3" id="KW-1185">Reference proteome</keyword>
<dbReference type="InterPro" id="IPR040521">
    <property type="entry name" value="KDZ"/>
</dbReference>
<dbReference type="AlphaFoldDB" id="A0A5M3MR27"/>
<sequence>MRVAPALVREGLIPSSPNTPSIAFTIKSLQLYYVTKMRTPQISTQSYIKSLCDLHGVTFNSSLPRHFATAYDIYIQVKNKVAQLVRQALRRDAPDWRLANVCPCCTYRLDDEPELKYSMFYTMDGNDSLKRVFKRSQDISDPSGTSSELPSSLAVPPDRYLDREAVDKWANGALDNLISDEVSFSSDIVFEPSFILRLQGMEDNPCAGRWKNMKDDITKKMWSIFDETGIFLAVCRHGFSLLIADMVRSGELAKYPLAVVEKLMKTFGSKLGGGFDIGCKFKSTLAKSRLGPLAREFAHTCLVGAFHGHAHRRLCQLDHLTTYVSGVGLEDFETCERKFSRSNSLAAPIRHASVFHRQQSIDLFFEYTDEFDVYPNLSLFLLNNYKQALEILDDGVPRLAASMSHLKISDANVFSSWLDEERTYLKGLEKEPIEETLQMTYWQRLTNLQHAKEDLAALPQFTFSITTPETAGSKAPNAKGANSAQALHVRRRHAQEKVDREFEAVHELEVQLGVVERWQPGSPEWMEAGRLVAMRSYQRALDKLEGLIVARIFEMSGLDRPGRGTKALKTRSAAIHSALKQYNQAAQALVPPRRTLDWDQVVEYAFLADFDLLRDARQDITTRDWAKPGARSAMDLHFKICRAREEIERVNVEVKRLATYLRDEDRYLHECEQKLRQTHPALAHQVAAYRSIRGRCNDLHWRRLHDISKLRGFSGSIEPGKGAGKGVDDEESDSDDADNEESDADSVLEEDSTWTLLHRFLSLDDTPVK</sequence>
<reference evidence="3" key="1">
    <citation type="journal article" date="2012" name="Science">
        <title>The Paleozoic origin of enzymatic lignin decomposition reconstructed from 31 fungal genomes.</title>
        <authorList>
            <person name="Floudas D."/>
            <person name="Binder M."/>
            <person name="Riley R."/>
            <person name="Barry K."/>
            <person name="Blanchette R.A."/>
            <person name="Henrissat B."/>
            <person name="Martinez A.T."/>
            <person name="Otillar R."/>
            <person name="Spatafora J.W."/>
            <person name="Yadav J.S."/>
            <person name="Aerts A."/>
            <person name="Benoit I."/>
            <person name="Boyd A."/>
            <person name="Carlson A."/>
            <person name="Copeland A."/>
            <person name="Coutinho P.M."/>
            <person name="de Vries R.P."/>
            <person name="Ferreira P."/>
            <person name="Findley K."/>
            <person name="Foster B."/>
            <person name="Gaskell J."/>
            <person name="Glotzer D."/>
            <person name="Gorecki P."/>
            <person name="Heitman J."/>
            <person name="Hesse C."/>
            <person name="Hori C."/>
            <person name="Igarashi K."/>
            <person name="Jurgens J.A."/>
            <person name="Kallen N."/>
            <person name="Kersten P."/>
            <person name="Kohler A."/>
            <person name="Kuees U."/>
            <person name="Kumar T.K.A."/>
            <person name="Kuo A."/>
            <person name="LaButti K."/>
            <person name="Larrondo L.F."/>
            <person name="Lindquist E."/>
            <person name="Ling A."/>
            <person name="Lombard V."/>
            <person name="Lucas S."/>
            <person name="Lundell T."/>
            <person name="Martin R."/>
            <person name="McLaughlin D.J."/>
            <person name="Morgenstern I."/>
            <person name="Morin E."/>
            <person name="Murat C."/>
            <person name="Nagy L.G."/>
            <person name="Nolan M."/>
            <person name="Ohm R.A."/>
            <person name="Patyshakuliyeva A."/>
            <person name="Rokas A."/>
            <person name="Ruiz-Duenas F.J."/>
            <person name="Sabat G."/>
            <person name="Salamov A."/>
            <person name="Samejima M."/>
            <person name="Schmutz J."/>
            <person name="Slot J.C."/>
            <person name="St John F."/>
            <person name="Stenlid J."/>
            <person name="Sun H."/>
            <person name="Sun S."/>
            <person name="Syed K."/>
            <person name="Tsang A."/>
            <person name="Wiebenga A."/>
            <person name="Young D."/>
            <person name="Pisabarro A."/>
            <person name="Eastwood D.C."/>
            <person name="Martin F."/>
            <person name="Cullen D."/>
            <person name="Grigoriev I.V."/>
            <person name="Hibbett D.S."/>
        </authorList>
    </citation>
    <scope>NUCLEOTIDE SEQUENCE [LARGE SCALE GENOMIC DNA]</scope>
    <source>
        <strain evidence="3">RWD-64-598 SS2</strain>
    </source>
</reference>
<evidence type="ECO:0008006" key="4">
    <source>
        <dbReference type="Google" id="ProtNLM"/>
    </source>
</evidence>
<name>A0A5M3MR27_CONPW</name>
<accession>A0A5M3MR27</accession>
<dbReference type="Pfam" id="PF18758">
    <property type="entry name" value="KDZ"/>
    <property type="match status" value="1"/>
</dbReference>
<dbReference type="PANTHER" id="PTHR33096">
    <property type="entry name" value="CXC2 DOMAIN-CONTAINING PROTEIN"/>
    <property type="match status" value="1"/>
</dbReference>
<comment type="caution">
    <text evidence="2">The sequence shown here is derived from an EMBL/GenBank/DDBJ whole genome shotgun (WGS) entry which is preliminary data.</text>
</comment>